<name>A0AAE2W0H0_9RHOB</name>
<protein>
    <submittedName>
        <fullName evidence="1">Uncharacterized protein</fullName>
    </submittedName>
</protein>
<sequence>MLNIYAQSMLTATRSGCVRLREAASAAPAKRRRWFSRRKTICIDPAKL</sequence>
<accession>A0AAE2W0H0</accession>
<keyword evidence="2" id="KW-1185">Reference proteome</keyword>
<dbReference type="GeneID" id="93914388"/>
<dbReference type="Proteomes" id="UP000732193">
    <property type="component" value="Unassembled WGS sequence"/>
</dbReference>
<proteinExistence type="predicted"/>
<gene>
    <name evidence="1" type="ORF">JQV55_16975</name>
</gene>
<dbReference type="EMBL" id="JAFBRM010000005">
    <property type="protein sequence ID" value="MBM1715264.1"/>
    <property type="molecule type" value="Genomic_DNA"/>
</dbReference>
<dbReference type="AlphaFoldDB" id="A0AAE2W0H0"/>
<evidence type="ECO:0000313" key="1">
    <source>
        <dbReference type="EMBL" id="MBM1715264.1"/>
    </source>
</evidence>
<dbReference type="RefSeq" id="WP_169737471.1">
    <property type="nucleotide sequence ID" value="NZ_CANKZB010000003.1"/>
</dbReference>
<organism evidence="1 2">
    <name type="scientific">Sulfitobacter geojensis</name>
    <dbReference type="NCBI Taxonomy" id="1342299"/>
    <lineage>
        <taxon>Bacteria</taxon>
        <taxon>Pseudomonadati</taxon>
        <taxon>Pseudomonadota</taxon>
        <taxon>Alphaproteobacteria</taxon>
        <taxon>Rhodobacterales</taxon>
        <taxon>Roseobacteraceae</taxon>
        <taxon>Sulfitobacter</taxon>
    </lineage>
</organism>
<comment type="caution">
    <text evidence="1">The sequence shown here is derived from an EMBL/GenBank/DDBJ whole genome shotgun (WGS) entry which is preliminary data.</text>
</comment>
<reference evidence="1 2" key="1">
    <citation type="submission" date="2021-01" db="EMBL/GenBank/DDBJ databases">
        <title>Diatom-associated Roseobacters Show Island Model of Population Structure.</title>
        <authorList>
            <person name="Qu L."/>
            <person name="Feng X."/>
            <person name="Chen Y."/>
            <person name="Li L."/>
            <person name="Wang X."/>
            <person name="Hu Z."/>
            <person name="Wang H."/>
            <person name="Luo H."/>
        </authorList>
    </citation>
    <scope>NUCLEOTIDE SEQUENCE [LARGE SCALE GENOMIC DNA]</scope>
    <source>
        <strain evidence="1 2">TR60-84</strain>
    </source>
</reference>
<evidence type="ECO:0000313" key="2">
    <source>
        <dbReference type="Proteomes" id="UP000732193"/>
    </source>
</evidence>